<dbReference type="SMART" id="SM00089">
    <property type="entry name" value="PKD"/>
    <property type="match status" value="1"/>
</dbReference>
<dbReference type="InterPro" id="IPR011042">
    <property type="entry name" value="6-blade_b-propeller_TolB-like"/>
</dbReference>
<keyword evidence="1 2" id="KW-0732">Signal</keyword>
<dbReference type="PROSITE" id="PS50093">
    <property type="entry name" value="PKD"/>
    <property type="match status" value="1"/>
</dbReference>
<dbReference type="GO" id="GO:0005975">
    <property type="term" value="P:carbohydrate metabolic process"/>
    <property type="evidence" value="ECO:0007669"/>
    <property type="project" value="UniProtKB-ARBA"/>
</dbReference>
<evidence type="ECO:0000256" key="1">
    <source>
        <dbReference type="ARBA" id="ARBA00022729"/>
    </source>
</evidence>
<dbReference type="InterPro" id="IPR012938">
    <property type="entry name" value="Glc/Sorbosone_DH"/>
</dbReference>
<dbReference type="Pfam" id="PF18911">
    <property type="entry name" value="PKD_4"/>
    <property type="match status" value="1"/>
</dbReference>
<dbReference type="Pfam" id="PF03422">
    <property type="entry name" value="CBM_6"/>
    <property type="match status" value="1"/>
</dbReference>
<dbReference type="AlphaFoldDB" id="A0A2A9ESV6"/>
<dbReference type="CDD" id="cd04084">
    <property type="entry name" value="CBM6_xylanase-like"/>
    <property type="match status" value="1"/>
</dbReference>
<evidence type="ECO:0000313" key="5">
    <source>
        <dbReference type="Proteomes" id="UP000224130"/>
    </source>
</evidence>
<accession>A0A2A9ESV6</accession>
<dbReference type="PANTHER" id="PTHR19328">
    <property type="entry name" value="HEDGEHOG-INTERACTING PROTEIN"/>
    <property type="match status" value="1"/>
</dbReference>
<dbReference type="GO" id="GO:0030246">
    <property type="term" value="F:carbohydrate binding"/>
    <property type="evidence" value="ECO:0007669"/>
    <property type="project" value="InterPro"/>
</dbReference>
<dbReference type="InterPro" id="IPR008979">
    <property type="entry name" value="Galactose-bd-like_sf"/>
</dbReference>
<dbReference type="RefSeq" id="WP_098462163.1">
    <property type="nucleotide sequence ID" value="NZ_PDJJ01000001.1"/>
</dbReference>
<proteinExistence type="predicted"/>
<feature type="signal peptide" evidence="2">
    <location>
        <begin position="1"/>
        <end position="20"/>
    </location>
</feature>
<dbReference type="SUPFAM" id="SSF49785">
    <property type="entry name" value="Galactose-binding domain-like"/>
    <property type="match status" value="1"/>
</dbReference>
<dbReference type="Gene3D" id="2.60.120.260">
    <property type="entry name" value="Galactose-binding domain-like"/>
    <property type="match status" value="1"/>
</dbReference>
<dbReference type="Pfam" id="PF07995">
    <property type="entry name" value="GSDH"/>
    <property type="match status" value="1"/>
</dbReference>
<name>A0A2A9ESV6_9MICO</name>
<dbReference type="SMART" id="SM00606">
    <property type="entry name" value="CBD_IV"/>
    <property type="match status" value="1"/>
</dbReference>
<evidence type="ECO:0000259" key="3">
    <source>
        <dbReference type="PROSITE" id="PS50093"/>
    </source>
</evidence>
<gene>
    <name evidence="4" type="ORF">ATJ88_0253</name>
</gene>
<dbReference type="InterPro" id="IPR011041">
    <property type="entry name" value="Quinoprot_gluc/sorb_DH_b-prop"/>
</dbReference>
<evidence type="ECO:0000313" key="4">
    <source>
        <dbReference type="EMBL" id="PFG41611.1"/>
    </source>
</evidence>
<dbReference type="CDD" id="cd00146">
    <property type="entry name" value="PKD"/>
    <property type="match status" value="1"/>
</dbReference>
<keyword evidence="5" id="KW-1185">Reference proteome</keyword>
<comment type="caution">
    <text evidence="4">The sequence shown here is derived from an EMBL/GenBank/DDBJ whole genome shotgun (WGS) entry which is preliminary data.</text>
</comment>
<dbReference type="InterPro" id="IPR013783">
    <property type="entry name" value="Ig-like_fold"/>
</dbReference>
<dbReference type="InterPro" id="IPR054470">
    <property type="entry name" value="FIMAH_dom"/>
</dbReference>
<dbReference type="InterPro" id="IPR006311">
    <property type="entry name" value="TAT_signal"/>
</dbReference>
<organism evidence="4 5">
    <name type="scientific">Isoptericola jiangsuensis</name>
    <dbReference type="NCBI Taxonomy" id="548579"/>
    <lineage>
        <taxon>Bacteria</taxon>
        <taxon>Bacillati</taxon>
        <taxon>Actinomycetota</taxon>
        <taxon>Actinomycetes</taxon>
        <taxon>Micrococcales</taxon>
        <taxon>Promicromonosporaceae</taxon>
        <taxon>Isoptericola</taxon>
    </lineage>
</organism>
<feature type="domain" description="PKD" evidence="3">
    <location>
        <begin position="531"/>
        <end position="614"/>
    </location>
</feature>
<dbReference type="InterPro" id="IPR022409">
    <property type="entry name" value="PKD/Chitinase_dom"/>
</dbReference>
<dbReference type="InterPro" id="IPR000601">
    <property type="entry name" value="PKD_dom"/>
</dbReference>
<dbReference type="SUPFAM" id="SSF49299">
    <property type="entry name" value="PKD domain"/>
    <property type="match status" value="1"/>
</dbReference>
<dbReference type="SUPFAM" id="SSF50952">
    <property type="entry name" value="Soluble quinoprotein glucose dehydrogenase"/>
    <property type="match status" value="1"/>
</dbReference>
<dbReference type="EMBL" id="PDJJ01000001">
    <property type="protein sequence ID" value="PFG41611.1"/>
    <property type="molecule type" value="Genomic_DNA"/>
</dbReference>
<evidence type="ECO:0000256" key="2">
    <source>
        <dbReference type="SAM" id="SignalP"/>
    </source>
</evidence>
<dbReference type="InterPro" id="IPR035986">
    <property type="entry name" value="PKD_dom_sf"/>
</dbReference>
<dbReference type="PANTHER" id="PTHR19328:SF75">
    <property type="entry name" value="ALDOSE SUGAR DEHYDROGENASE YLII"/>
    <property type="match status" value="1"/>
</dbReference>
<reference evidence="4 5" key="1">
    <citation type="submission" date="2017-10" db="EMBL/GenBank/DDBJ databases">
        <title>Sequencing the genomes of 1000 actinobacteria strains.</title>
        <authorList>
            <person name="Klenk H.-P."/>
        </authorList>
    </citation>
    <scope>NUCLEOTIDE SEQUENCE [LARGE SCALE GENOMIC DNA]</scope>
    <source>
        <strain evidence="4 5">DSM 21863</strain>
    </source>
</reference>
<dbReference type="OrthoDB" id="6402258at2"/>
<feature type="chain" id="PRO_5039288907" evidence="2">
    <location>
        <begin position="21"/>
        <end position="1106"/>
    </location>
</feature>
<dbReference type="InterPro" id="IPR005084">
    <property type="entry name" value="CBM6"/>
</dbReference>
<dbReference type="Gene3D" id="2.60.40.10">
    <property type="entry name" value="Immunoglobulins"/>
    <property type="match status" value="2"/>
</dbReference>
<protein>
    <submittedName>
        <fullName evidence="4">Glucose/arabinose dehydrogenase</fullName>
    </submittedName>
</protein>
<dbReference type="InterPro" id="IPR006584">
    <property type="entry name" value="Cellulose-bd_IV"/>
</dbReference>
<dbReference type="Gene3D" id="2.120.10.30">
    <property type="entry name" value="TolB, C-terminal domain"/>
    <property type="match status" value="1"/>
</dbReference>
<dbReference type="Proteomes" id="UP000224130">
    <property type="component" value="Unassembled WGS sequence"/>
</dbReference>
<dbReference type="Pfam" id="PF22888">
    <property type="entry name" value="FIMAH"/>
    <property type="match status" value="1"/>
</dbReference>
<dbReference type="PROSITE" id="PS51318">
    <property type="entry name" value="TAT"/>
    <property type="match status" value="1"/>
</dbReference>
<sequence length="1106" mass="116191">MNSRRSRLVAALAAATVALAIPVTAAAHDGIDHGTEEGAEAALDWSNYEKILLTKDVGEPIGMSVMPDGSVLHSARNGDIRHTDPATGVTRIVNTIDVYANSEDGLQTVTLAPDFEESGWVYLYYAPRVMEGDAYPTTTPTGSAPNSLPAGEDASYWDQWLGYNQLTRVQWDADAEALDLSTEQVILQVEVQRGQCCHVGGDVDFDAEGNVYLSTGDNTPASTPGANGFAPNNNAPGMNPGFDSRRGAGSTNDLRGAILRVTVQDDGSYTIPEGNLFEPGTEGTRPEIFVMGLRNPFRIDVDDATGAVSWGDYGPDSGTASAERGPMGYVEWQSTTVPLNGGWPYCHGPNANYNEWDFATATPGPWFDCEAGAENNSTWNTGLDVLPPATAPQVYYGDNPGDQPFDEFVTFDAQGGQGPMGGPTFTYDPEGPDTQWPEYWDGKAFFYEFSQDYIAALTVPDRDGPVTHVEQVLPNAALRDNVQAITDSPIDMEFGPDGSLYILDYGNGFFRQNPEAGLYRVDYAEGNKSPTAVIAADQISSSEAPLTVNLDGSGSSDPEGGELTYSWDLDGDGTFDETGVQVTTTYTELGQYTVRLRVTDPAGRTGLTSRKITVGNVAPTLSADAPPNGGFFGWGDAVPYSFSTTDPEDGTATVCSNVSWTFGLGHDTHAHPEVLGSGCSGAWATPVDAPEHGVTEKLFGVVVATYTDRGNGDIPPASDEVSLILNPFTQEAEHADTLSGVEVVQDDTAGGLSKVVSFDAGDHLAYDPVNFSGIDGVEVRGSGDGTIALRWGSADAEPFATAEISSAGWSAVQADVTAFPEGTGELFVTSTGGVELDTLTFQGDGVTDITAPEVGHTLNPAQPTGDNGWYTGAVNLGIVFTDNGTMASAEYSFDGGQTWANFPYFPQFNFLGTATISGDGVHEVLYRATDTGGNVSEVGSVTVRIDGTDPEVAVTGVADGDEPGSSQTVDLGVEATDATSGVASSGLTLDGEAVEPGELDLWTLDLGEHVLVATATDEAGNSTETTVTFTVTTSVEDLAAHVDRLRADGALTKAEAARLDAFLGQATRHLAAGRDAQAAAALEKFAAATDEEVLVRDAQAIVAELG</sequence>